<dbReference type="OrthoDB" id="162563at2"/>
<protein>
    <recommendedName>
        <fullName evidence="3">DUF2255 family protein</fullName>
    </recommendedName>
</protein>
<name>A0A2T0N204_9ACTN</name>
<keyword evidence="2" id="KW-1185">Reference proteome</keyword>
<dbReference type="EMBL" id="PVNG01000006">
    <property type="protein sequence ID" value="PRX65975.1"/>
    <property type="molecule type" value="Genomic_DNA"/>
</dbReference>
<dbReference type="InterPro" id="IPR016888">
    <property type="entry name" value="UCP028498"/>
</dbReference>
<evidence type="ECO:0008006" key="3">
    <source>
        <dbReference type="Google" id="ProtNLM"/>
    </source>
</evidence>
<gene>
    <name evidence="1" type="ORF">B0I32_106111</name>
</gene>
<dbReference type="RefSeq" id="WP_106239447.1">
    <property type="nucleotide sequence ID" value="NZ_PVNG01000006.1"/>
</dbReference>
<reference evidence="1 2" key="1">
    <citation type="submission" date="2018-03" db="EMBL/GenBank/DDBJ databases">
        <title>Genomic Encyclopedia of Type Strains, Phase III (KMG-III): the genomes of soil and plant-associated and newly described type strains.</title>
        <authorList>
            <person name="Whitman W."/>
        </authorList>
    </citation>
    <scope>NUCLEOTIDE SEQUENCE [LARGE SCALE GENOMIC DNA]</scope>
    <source>
        <strain evidence="1 2">CGMCC 4.7104</strain>
    </source>
</reference>
<sequence>MSGWSIHELTAIGTAEKLQLSSRRGDGTLRRPVPVWVVRHGDELYVRSMHGREGAWYRGTLTRHEGRVSAGGVERDVGFADADSSLDDEIDGVYLAKYHRYGPNLLAGVVSPEARAATIRLVPR</sequence>
<proteinExistence type="predicted"/>
<accession>A0A2T0N204</accession>
<dbReference type="AlphaFoldDB" id="A0A2T0N204"/>
<evidence type="ECO:0000313" key="1">
    <source>
        <dbReference type="EMBL" id="PRX65975.1"/>
    </source>
</evidence>
<evidence type="ECO:0000313" key="2">
    <source>
        <dbReference type="Proteomes" id="UP000238312"/>
    </source>
</evidence>
<organism evidence="1 2">
    <name type="scientific">Nonomuraea fuscirosea</name>
    <dbReference type="NCBI Taxonomy" id="1291556"/>
    <lineage>
        <taxon>Bacteria</taxon>
        <taxon>Bacillati</taxon>
        <taxon>Actinomycetota</taxon>
        <taxon>Actinomycetes</taxon>
        <taxon>Streptosporangiales</taxon>
        <taxon>Streptosporangiaceae</taxon>
        <taxon>Nonomuraea</taxon>
    </lineage>
</organism>
<comment type="caution">
    <text evidence="1">The sequence shown here is derived from an EMBL/GenBank/DDBJ whole genome shotgun (WGS) entry which is preliminary data.</text>
</comment>
<dbReference type="Pfam" id="PF10012">
    <property type="entry name" value="DUF2255"/>
    <property type="match status" value="1"/>
</dbReference>
<dbReference type="Proteomes" id="UP000238312">
    <property type="component" value="Unassembled WGS sequence"/>
</dbReference>